<proteinExistence type="predicted"/>
<dbReference type="Gene3D" id="3.40.50.1240">
    <property type="entry name" value="Phosphoglycerate mutase-like"/>
    <property type="match status" value="1"/>
</dbReference>
<evidence type="ECO:0000313" key="2">
    <source>
        <dbReference type="EMBL" id="QIR14445.1"/>
    </source>
</evidence>
<dbReference type="KEGG" id="saes:HBH39_08090"/>
<dbReference type="SMART" id="SM00855">
    <property type="entry name" value="PGAM"/>
    <property type="match status" value="1"/>
</dbReference>
<name>A0A6G9QK54_9GAMM</name>
<dbReference type="CDD" id="cd07067">
    <property type="entry name" value="HP_PGM_like"/>
    <property type="match status" value="1"/>
</dbReference>
<dbReference type="Pfam" id="PF00300">
    <property type="entry name" value="His_Phos_1"/>
    <property type="match status" value="2"/>
</dbReference>
<gene>
    <name evidence="2" type="ORF">HBH39_08090</name>
</gene>
<evidence type="ECO:0000313" key="3">
    <source>
        <dbReference type="Proteomes" id="UP000502608"/>
    </source>
</evidence>
<dbReference type="EMBL" id="CP050313">
    <property type="protein sequence ID" value="QIR14445.1"/>
    <property type="molecule type" value="Genomic_DNA"/>
</dbReference>
<sequence length="237" mass="26550">MANVILVRHGQASFATDNYDRLSSIGELQAKQLGKHLAKCQYLPAKAISGNMHRHITTQEHSLAPLSLTQCQFVIDPAWNEFDHENVLRVFDKRFNTPESTKAFLSSQLHPQKAFITAMTKAMEQWQQQPENNQYSESWQQFNARINEGLARLATGLNSHDNVIVFTSGGVISALVLSILGLPASAMMSINRQLTNASMTKLYVKQHQNYLVSLNEHAYLLANSCNKAPNDQLVTLI</sequence>
<protein>
    <submittedName>
        <fullName evidence="2">Histidine phosphatase family protein</fullName>
    </submittedName>
</protein>
<dbReference type="PANTHER" id="PTHR48100">
    <property type="entry name" value="BROAD-SPECIFICITY PHOSPHATASE YOR283W-RELATED"/>
    <property type="match status" value="1"/>
</dbReference>
<dbReference type="PANTHER" id="PTHR48100:SF1">
    <property type="entry name" value="HISTIDINE PHOSPHATASE FAMILY PROTEIN-RELATED"/>
    <property type="match status" value="1"/>
</dbReference>
<keyword evidence="1" id="KW-1133">Transmembrane helix</keyword>
<dbReference type="GO" id="GO:0016791">
    <property type="term" value="F:phosphatase activity"/>
    <property type="evidence" value="ECO:0007669"/>
    <property type="project" value="TreeGrafter"/>
</dbReference>
<dbReference type="GO" id="GO:0005737">
    <property type="term" value="C:cytoplasm"/>
    <property type="evidence" value="ECO:0007669"/>
    <property type="project" value="TreeGrafter"/>
</dbReference>
<dbReference type="InterPro" id="IPR029033">
    <property type="entry name" value="His_PPase_superfam"/>
</dbReference>
<keyword evidence="1" id="KW-0812">Transmembrane</keyword>
<organism evidence="2 3">
    <name type="scientific">Shewanella aestuarii</name>
    <dbReference type="NCBI Taxonomy" id="1028752"/>
    <lineage>
        <taxon>Bacteria</taxon>
        <taxon>Pseudomonadati</taxon>
        <taxon>Pseudomonadota</taxon>
        <taxon>Gammaproteobacteria</taxon>
        <taxon>Alteromonadales</taxon>
        <taxon>Shewanellaceae</taxon>
        <taxon>Shewanella</taxon>
    </lineage>
</organism>
<dbReference type="Proteomes" id="UP000502608">
    <property type="component" value="Chromosome"/>
</dbReference>
<keyword evidence="1" id="KW-0472">Membrane</keyword>
<dbReference type="SUPFAM" id="SSF53254">
    <property type="entry name" value="Phosphoglycerate mutase-like"/>
    <property type="match status" value="1"/>
</dbReference>
<accession>A0A6G9QK54</accession>
<keyword evidence="3" id="KW-1185">Reference proteome</keyword>
<dbReference type="RefSeq" id="WP_167677211.1">
    <property type="nucleotide sequence ID" value="NZ_CP050313.1"/>
</dbReference>
<dbReference type="InterPro" id="IPR050275">
    <property type="entry name" value="PGM_Phosphatase"/>
</dbReference>
<evidence type="ECO:0000256" key="1">
    <source>
        <dbReference type="SAM" id="Phobius"/>
    </source>
</evidence>
<reference evidence="2 3" key="1">
    <citation type="submission" date="2020-03" db="EMBL/GenBank/DDBJ databases">
        <title>Complete genome sequence of Shewanella sp.</title>
        <authorList>
            <person name="Kim Y.-S."/>
            <person name="Kim S.-J."/>
            <person name="Jung H.-K."/>
            <person name="Kim K.-H."/>
        </authorList>
    </citation>
    <scope>NUCLEOTIDE SEQUENCE [LARGE SCALE GENOMIC DNA]</scope>
    <source>
        <strain evidence="2 3">PN3F2</strain>
    </source>
</reference>
<feature type="transmembrane region" description="Helical" evidence="1">
    <location>
        <begin position="163"/>
        <end position="182"/>
    </location>
</feature>
<dbReference type="AlphaFoldDB" id="A0A6G9QK54"/>
<dbReference type="InterPro" id="IPR013078">
    <property type="entry name" value="His_Pase_superF_clade-1"/>
</dbReference>